<organism evidence="1 3">
    <name type="scientific">Auxenochlorella protothecoides</name>
    <name type="common">Green microalga</name>
    <name type="synonym">Chlorella protothecoides</name>
    <dbReference type="NCBI Taxonomy" id="3075"/>
    <lineage>
        <taxon>Eukaryota</taxon>
        <taxon>Viridiplantae</taxon>
        <taxon>Chlorophyta</taxon>
        <taxon>core chlorophytes</taxon>
        <taxon>Trebouxiophyceae</taxon>
        <taxon>Chlorellales</taxon>
        <taxon>Chlorellaceae</taxon>
        <taxon>Auxenochlorella</taxon>
    </lineage>
</organism>
<dbReference type="EMBL" id="KL662190">
    <property type="protein sequence ID" value="KFM29348.1"/>
    <property type="molecule type" value="Genomic_DNA"/>
</dbReference>
<evidence type="ECO:0000313" key="2">
    <source>
        <dbReference type="EMBL" id="RMZ52647.1"/>
    </source>
</evidence>
<name>A0A087SUE4_AUXPR</name>
<dbReference type="KEGG" id="apro:F751_5786"/>
<dbReference type="Proteomes" id="UP000028924">
    <property type="component" value="Unassembled WGS sequence"/>
</dbReference>
<dbReference type="InterPro" id="IPR019265">
    <property type="entry name" value="RTRAF"/>
</dbReference>
<protein>
    <submittedName>
        <fullName evidence="1">UPF0568 protein C14orf166-like protein</fullName>
    </submittedName>
</protein>
<gene>
    <name evidence="2" type="ORF">APUTEX25_000766</name>
    <name evidence="1" type="ORF">F751_5786</name>
</gene>
<reference evidence="4" key="2">
    <citation type="journal article" date="2018" name="Algal Res.">
        <title>Characterization of plant carbon substrate utilization by Auxenochlorella protothecoides.</title>
        <authorList>
            <person name="Vogler B.W."/>
            <person name="Starkenburg S.R."/>
            <person name="Sudasinghe N."/>
            <person name="Schambach J.Y."/>
            <person name="Rollin J.A."/>
            <person name="Pattathil S."/>
            <person name="Barry A.N."/>
        </authorList>
    </citation>
    <scope>NUCLEOTIDE SEQUENCE [LARGE SCALE GENOMIC DNA]</scope>
    <source>
        <strain evidence="4">UTEX 25</strain>
    </source>
</reference>
<reference evidence="2" key="4">
    <citation type="submission" date="2018-11" db="EMBL/GenBank/DDBJ databases">
        <title>Characterization of plant carbon substrate utilization by Auxenochlorella protothecoides.</title>
        <authorList>
            <person name="Vogler B.W."/>
            <person name="Starkenburg S.R."/>
            <person name="Sudasinghe N."/>
            <person name="Schambach J.Y."/>
            <person name="Rollin J.A."/>
            <person name="Pattathil S."/>
            <person name="Barry A.N."/>
        </authorList>
    </citation>
    <scope>NUCLEOTIDE SEQUENCE [LARGE SCALE GENOMIC DNA]</scope>
    <source>
        <strain evidence="2">UTEX 25</strain>
    </source>
</reference>
<dbReference type="OrthoDB" id="514167at2759"/>
<proteinExistence type="predicted"/>
<reference evidence="1 3" key="1">
    <citation type="journal article" date="2014" name="BMC Genomics">
        <title>Oil accumulation mechanisms of the oleaginous microalga Chlorella protothecoides revealed through its genome, transcriptomes, and proteomes.</title>
        <authorList>
            <person name="Gao C."/>
            <person name="Wang Y."/>
            <person name="Shen Y."/>
            <person name="Yan D."/>
            <person name="He X."/>
            <person name="Dai J."/>
            <person name="Wu Q."/>
        </authorList>
    </citation>
    <scope>NUCLEOTIDE SEQUENCE [LARGE SCALE GENOMIC DNA]</scope>
    <source>
        <strain evidence="1 3">0710</strain>
    </source>
</reference>
<dbReference type="Proteomes" id="UP000279271">
    <property type="component" value="Unassembled WGS sequence"/>
</dbReference>
<keyword evidence="3" id="KW-1185">Reference proteome</keyword>
<evidence type="ECO:0000313" key="3">
    <source>
        <dbReference type="Proteomes" id="UP000028924"/>
    </source>
</evidence>
<dbReference type="Pfam" id="PF10036">
    <property type="entry name" value="RLL"/>
    <property type="match status" value="1"/>
</dbReference>
<dbReference type="GeneID" id="23617177"/>
<accession>A0A087SUE4</accession>
<reference evidence="2" key="3">
    <citation type="submission" date="2018-10" db="EMBL/GenBank/DDBJ databases">
        <authorList>
            <person name="Hovde B."/>
            <person name="Zhang X."/>
        </authorList>
    </citation>
    <scope>NUCLEOTIDE SEQUENCE [LARGE SCALE GENOMIC DNA]</scope>
    <source>
        <strain evidence="2">UTEX 25</strain>
    </source>
</reference>
<sequence length="264" mass="28222">MSCIPLYLRALKYPGASSFPSDTRASIEVEAARPLVTWLENQKIRHYTIPQRQGLLATSADDWRAAYGQYLTALECPCSSEGLPATLQWLCSRAVSLEYADRNEQLNASTSAAVEVGGAVSDWSEHSLPPFADTASPAVAAAVMRMLRTLHMDQEEVTPSTVERLSSVLDTQVLPALPGDEDTAAPSGTGRQGVSAAGPIALLAGFPLGFSTGSPLSDAAATILRMLYLRDLRGLQDVVDRELERVQASTVGAMADKAYGRPAR</sequence>
<dbReference type="PANTHER" id="PTHR15924">
    <property type="entry name" value="CLE"/>
    <property type="match status" value="1"/>
</dbReference>
<evidence type="ECO:0000313" key="1">
    <source>
        <dbReference type="EMBL" id="KFM29348.1"/>
    </source>
</evidence>
<evidence type="ECO:0000313" key="4">
    <source>
        <dbReference type="Proteomes" id="UP000279271"/>
    </source>
</evidence>
<dbReference type="eggNOG" id="KOG4380">
    <property type="taxonomic scope" value="Eukaryota"/>
</dbReference>
<dbReference type="AlphaFoldDB" id="A0A087SUE4"/>
<dbReference type="RefSeq" id="XP_011402401.1">
    <property type="nucleotide sequence ID" value="XM_011404099.1"/>
</dbReference>
<dbReference type="EMBL" id="QOKY01000202">
    <property type="protein sequence ID" value="RMZ52647.1"/>
    <property type="molecule type" value="Genomic_DNA"/>
</dbReference>
<dbReference type="STRING" id="3075.A0A087SUE4"/>